<reference evidence="1" key="2">
    <citation type="journal article" date="2015" name="Data Brief">
        <title>Shoot transcriptome of the giant reed, Arundo donax.</title>
        <authorList>
            <person name="Barrero R.A."/>
            <person name="Guerrero F.D."/>
            <person name="Moolhuijzen P."/>
            <person name="Goolsby J.A."/>
            <person name="Tidwell J."/>
            <person name="Bellgard S.E."/>
            <person name="Bellgard M.I."/>
        </authorList>
    </citation>
    <scope>NUCLEOTIDE SEQUENCE</scope>
    <source>
        <tissue evidence="1">Shoot tissue taken approximately 20 cm above the soil surface</tissue>
    </source>
</reference>
<protein>
    <submittedName>
        <fullName evidence="1">Uncharacterized protein</fullName>
    </submittedName>
</protein>
<evidence type="ECO:0000313" key="1">
    <source>
        <dbReference type="EMBL" id="JAD76400.1"/>
    </source>
</evidence>
<proteinExistence type="predicted"/>
<dbReference type="EMBL" id="GBRH01221495">
    <property type="protein sequence ID" value="JAD76400.1"/>
    <property type="molecule type" value="Transcribed_RNA"/>
</dbReference>
<name>A0A0A9CSN1_ARUDO</name>
<organism evidence="1">
    <name type="scientific">Arundo donax</name>
    <name type="common">Giant reed</name>
    <name type="synonym">Donax arundinaceus</name>
    <dbReference type="NCBI Taxonomy" id="35708"/>
    <lineage>
        <taxon>Eukaryota</taxon>
        <taxon>Viridiplantae</taxon>
        <taxon>Streptophyta</taxon>
        <taxon>Embryophyta</taxon>
        <taxon>Tracheophyta</taxon>
        <taxon>Spermatophyta</taxon>
        <taxon>Magnoliopsida</taxon>
        <taxon>Liliopsida</taxon>
        <taxon>Poales</taxon>
        <taxon>Poaceae</taxon>
        <taxon>PACMAD clade</taxon>
        <taxon>Arundinoideae</taxon>
        <taxon>Arundineae</taxon>
        <taxon>Arundo</taxon>
    </lineage>
</organism>
<accession>A0A0A9CSN1</accession>
<dbReference type="AlphaFoldDB" id="A0A0A9CSN1"/>
<reference evidence="1" key="1">
    <citation type="submission" date="2014-09" db="EMBL/GenBank/DDBJ databases">
        <authorList>
            <person name="Magalhaes I.L.F."/>
            <person name="Oliveira U."/>
            <person name="Santos F.R."/>
            <person name="Vidigal T.H.D.A."/>
            <person name="Brescovit A.D."/>
            <person name="Santos A.J."/>
        </authorList>
    </citation>
    <scope>NUCLEOTIDE SEQUENCE</scope>
    <source>
        <tissue evidence="1">Shoot tissue taken approximately 20 cm above the soil surface</tissue>
    </source>
</reference>
<sequence>MASDNNSRQLLMFCSPDARSAPAFLTRTLDLSKQYSFEQYISFNRISMILVCILAQNIVPRDSINPYSNNSCSTIKPINFFGKGNR</sequence>